<feature type="chain" id="PRO_5017707428" evidence="2">
    <location>
        <begin position="22"/>
        <end position="309"/>
    </location>
</feature>
<accession>A0A3D8JTV0</accession>
<reference evidence="3 4" key="1">
    <citation type="submission" date="2018-08" db="EMBL/GenBank/DDBJ databases">
        <title>Paraburkholderia sp. DHOM06 isolated from forest soil.</title>
        <authorList>
            <person name="Gao Z.-H."/>
            <person name="Qiu L.-H."/>
        </authorList>
    </citation>
    <scope>NUCLEOTIDE SEQUENCE [LARGE SCALE GENOMIC DNA]</scope>
    <source>
        <strain evidence="3 4">DHOM06</strain>
    </source>
</reference>
<evidence type="ECO:0000256" key="1">
    <source>
        <dbReference type="SAM" id="MobiDB-lite"/>
    </source>
</evidence>
<comment type="caution">
    <text evidence="3">The sequence shown here is derived from an EMBL/GenBank/DDBJ whole genome shotgun (WGS) entry which is preliminary data.</text>
</comment>
<dbReference type="EMBL" id="QRGA01000016">
    <property type="protein sequence ID" value="RDU96145.1"/>
    <property type="molecule type" value="Genomic_DNA"/>
</dbReference>
<dbReference type="RefSeq" id="WP_115536528.1">
    <property type="nucleotide sequence ID" value="NZ_QRGA01000016.1"/>
</dbReference>
<organism evidence="3 4">
    <name type="scientific">Trinickia dinghuensis</name>
    <dbReference type="NCBI Taxonomy" id="2291023"/>
    <lineage>
        <taxon>Bacteria</taxon>
        <taxon>Pseudomonadati</taxon>
        <taxon>Pseudomonadota</taxon>
        <taxon>Betaproteobacteria</taxon>
        <taxon>Burkholderiales</taxon>
        <taxon>Burkholderiaceae</taxon>
        <taxon>Trinickia</taxon>
    </lineage>
</organism>
<keyword evidence="4" id="KW-1185">Reference proteome</keyword>
<dbReference type="InterPro" id="IPR018718">
    <property type="entry name" value="DUF2242"/>
</dbReference>
<feature type="signal peptide" evidence="2">
    <location>
        <begin position="1"/>
        <end position="21"/>
    </location>
</feature>
<proteinExistence type="predicted"/>
<gene>
    <name evidence="3" type="ORF">DWV00_25760</name>
</gene>
<name>A0A3D8JTV0_9BURK</name>
<feature type="compositionally biased region" description="Low complexity" evidence="1">
    <location>
        <begin position="283"/>
        <end position="309"/>
    </location>
</feature>
<evidence type="ECO:0000313" key="3">
    <source>
        <dbReference type="EMBL" id="RDU96145.1"/>
    </source>
</evidence>
<protein>
    <submittedName>
        <fullName evidence="3">DUF2242 domain-containing protein</fullName>
    </submittedName>
</protein>
<evidence type="ECO:0000256" key="2">
    <source>
        <dbReference type="SAM" id="SignalP"/>
    </source>
</evidence>
<dbReference type="Pfam" id="PF10001">
    <property type="entry name" value="DUF2242"/>
    <property type="match status" value="1"/>
</dbReference>
<keyword evidence="2" id="KW-0732">Signal</keyword>
<dbReference type="Proteomes" id="UP000256838">
    <property type="component" value="Unassembled WGS sequence"/>
</dbReference>
<feature type="region of interest" description="Disordered" evidence="1">
    <location>
        <begin position="212"/>
        <end position="238"/>
    </location>
</feature>
<evidence type="ECO:0000313" key="4">
    <source>
        <dbReference type="Proteomes" id="UP000256838"/>
    </source>
</evidence>
<dbReference type="OrthoDB" id="8588389at2"/>
<sequence length="309" mass="30834">MPSSFRLVRAALSCAAFTAFAACSSTPQPKFQQELFDAGTSPFSRTFNVGSADACEAARRALLNQGYLTTLTQPDRIDATKDFQPNGDSHISVDVHVVCTPGVDADGSSIMYANAIQSGYALKKSDTSASVGLSLLGSVSLPIRSNSDAMVKVSSETIQSTAFYNGFFDSVSHYVVTLIKTAPVPAGTVTSTTLSSPAPVLMPPIAPAAATPSATSLPAASSVPSPTPTSQAAPAAPAPTSIVTPAASVLAPVAPAAAAAVAVSASAPLSPPVTPPVSQGAKPANATPPDTSAPAAPQGASAPATPTQQ</sequence>
<dbReference type="AlphaFoldDB" id="A0A3D8JTV0"/>
<dbReference type="PROSITE" id="PS51257">
    <property type="entry name" value="PROKAR_LIPOPROTEIN"/>
    <property type="match status" value="1"/>
</dbReference>
<feature type="region of interest" description="Disordered" evidence="1">
    <location>
        <begin position="264"/>
        <end position="309"/>
    </location>
</feature>